<dbReference type="EMBL" id="VSFG01000003">
    <property type="protein sequence ID" value="TYB45661.1"/>
    <property type="molecule type" value="Genomic_DNA"/>
</dbReference>
<dbReference type="Pfam" id="PF08012">
    <property type="entry name" value="DUF1702"/>
    <property type="match status" value="1"/>
</dbReference>
<evidence type="ECO:0000313" key="1">
    <source>
        <dbReference type="EMBL" id="TYB45661.1"/>
    </source>
</evidence>
<proteinExistence type="predicted"/>
<comment type="caution">
    <text evidence="1">The sequence shown here is derived from an EMBL/GenBank/DDBJ whole genome shotgun (WGS) entry which is preliminary data.</text>
</comment>
<name>A0A5D0NNP7_9ACTN</name>
<keyword evidence="2" id="KW-1185">Reference proteome</keyword>
<organism evidence="1 2">
    <name type="scientific">Actinomadura chibensis</name>
    <dbReference type="NCBI Taxonomy" id="392828"/>
    <lineage>
        <taxon>Bacteria</taxon>
        <taxon>Bacillati</taxon>
        <taxon>Actinomycetota</taxon>
        <taxon>Actinomycetes</taxon>
        <taxon>Streptosporangiales</taxon>
        <taxon>Thermomonosporaceae</taxon>
        <taxon>Actinomadura</taxon>
    </lineage>
</organism>
<sequence>MPTLSGTLRDRLLTPDPAEATFAKRGFHERDPLTRGHLEQAGGNFLTGFKHAMVSRDLGEAERLLGTVERPYRGFAYEGAAMAFAIVDAITPWRSAKLPEFIAGAADRHVYMANVGAGWAMARLPRPLWRRIRLPDPLLRWLAADGYGFHQAYFATARHVTRREPPSLRLPWPDAARYAARAADQGVGRALWFVCGGDVERLAATIGGFGPGRRADLWSGAGLAATYAGGVDAAELEKLRKLAAGFRAEVAQGAAFAAATRLRAGLVVPHTGVATEVFCGSSVEEASAVTQDALHGLPADGPMPAYEVWRRRIQAVYRPSEG</sequence>
<gene>
    <name evidence="1" type="ORF">FXF69_19795</name>
</gene>
<reference evidence="1 2" key="1">
    <citation type="submission" date="2019-08" db="EMBL/GenBank/DDBJ databases">
        <title>Actinomadura sp. nov. CYP1-5 isolated from mountain soil.</title>
        <authorList>
            <person name="Songsumanus A."/>
            <person name="Kuncharoen N."/>
            <person name="Kudo T."/>
            <person name="Yuki M."/>
            <person name="Igarashi Y."/>
            <person name="Tanasupawat S."/>
        </authorList>
    </citation>
    <scope>NUCLEOTIDE SEQUENCE [LARGE SCALE GENOMIC DNA]</scope>
    <source>
        <strain evidence="1 2">JCM 14158</strain>
    </source>
</reference>
<protein>
    <submittedName>
        <fullName evidence="1">DUF1702 family protein</fullName>
    </submittedName>
</protein>
<evidence type="ECO:0000313" key="2">
    <source>
        <dbReference type="Proteomes" id="UP000323380"/>
    </source>
</evidence>
<dbReference type="Proteomes" id="UP000323380">
    <property type="component" value="Unassembled WGS sequence"/>
</dbReference>
<dbReference type="AlphaFoldDB" id="A0A5D0NNP7"/>
<dbReference type="STRING" id="1220554.GCA_001552135_07196"/>
<accession>A0A5D0NNP7</accession>
<dbReference type="InterPro" id="IPR012964">
    <property type="entry name" value="DUF1702"/>
</dbReference>
<dbReference type="RefSeq" id="WP_067902596.1">
    <property type="nucleotide sequence ID" value="NZ_VSFG01000003.1"/>
</dbReference>